<dbReference type="EMBL" id="POTC01000041">
    <property type="protein sequence ID" value="POF61899.1"/>
    <property type="molecule type" value="Genomic_DNA"/>
</dbReference>
<keyword evidence="2 10" id="KW-0444">Lipid biosynthesis</keyword>
<dbReference type="GO" id="GO:0005886">
    <property type="term" value="C:plasma membrane"/>
    <property type="evidence" value="ECO:0007669"/>
    <property type="project" value="UniProtKB-SubCell"/>
</dbReference>
<protein>
    <recommendedName>
        <fullName evidence="10">Glycerol-3-phosphate acyltransferase</fullName>
    </recommendedName>
    <alternativeName>
        <fullName evidence="10">Acyl-PO4 G3P acyltransferase</fullName>
    </alternativeName>
    <alternativeName>
        <fullName evidence="10">Acyl-phosphate--glycerol-3-phosphate acyltransferase</fullName>
    </alternativeName>
    <alternativeName>
        <fullName evidence="10">G3P acyltransferase</fullName>
        <shortName evidence="10">GPAT</shortName>
        <ecNumber evidence="10">2.3.1.275</ecNumber>
    </alternativeName>
    <alternativeName>
        <fullName evidence="10">Lysophosphatidic acid synthase</fullName>
        <shortName evidence="10">LPA synthase</shortName>
    </alternativeName>
</protein>
<evidence type="ECO:0000256" key="3">
    <source>
        <dbReference type="ARBA" id="ARBA00022679"/>
    </source>
</evidence>
<comment type="subunit">
    <text evidence="10">Probably interacts with PlsX.</text>
</comment>
<proteinExistence type="inferred from homology"/>
<dbReference type="GO" id="GO:0008654">
    <property type="term" value="P:phospholipid biosynthetic process"/>
    <property type="evidence" value="ECO:0007669"/>
    <property type="project" value="UniProtKB-UniRule"/>
</dbReference>
<evidence type="ECO:0000313" key="11">
    <source>
        <dbReference type="EMBL" id="POF61899.1"/>
    </source>
</evidence>
<feature type="transmembrane region" description="Helical" evidence="10">
    <location>
        <begin position="173"/>
        <end position="190"/>
    </location>
</feature>
<dbReference type="NCBIfam" id="TIGR00023">
    <property type="entry name" value="glycerol-3-phosphate 1-O-acyltransferase PlsY"/>
    <property type="match status" value="1"/>
</dbReference>
<keyword evidence="8 10" id="KW-0594">Phospholipid biosynthesis</keyword>
<keyword evidence="5 10" id="KW-1133">Transmembrane helix</keyword>
<dbReference type="Proteomes" id="UP000237344">
    <property type="component" value="Unassembled WGS sequence"/>
</dbReference>
<dbReference type="OrthoDB" id="9777124at2"/>
<comment type="caution">
    <text evidence="11">The sequence shown here is derived from an EMBL/GenBank/DDBJ whole genome shotgun (WGS) entry which is preliminary data.</text>
</comment>
<evidence type="ECO:0000256" key="1">
    <source>
        <dbReference type="ARBA" id="ARBA00022475"/>
    </source>
</evidence>
<dbReference type="Pfam" id="PF02660">
    <property type="entry name" value="G3P_acyltransf"/>
    <property type="match status" value="1"/>
</dbReference>
<comment type="function">
    <text evidence="10">Catalyzes the transfer of an acyl group from acyl-phosphate (acyl-PO(4)) to glycerol-3-phosphate (G3P) to form lysophosphatidic acid (LPA). This enzyme utilizes acyl-phosphate as fatty acyl donor, but not acyl-CoA or acyl-ACP.</text>
</comment>
<evidence type="ECO:0000256" key="6">
    <source>
        <dbReference type="ARBA" id="ARBA00023098"/>
    </source>
</evidence>
<evidence type="ECO:0000256" key="7">
    <source>
        <dbReference type="ARBA" id="ARBA00023136"/>
    </source>
</evidence>
<keyword evidence="9 10" id="KW-1208">Phospholipid metabolism</keyword>
<keyword evidence="1 10" id="KW-1003">Cell membrane</keyword>
<dbReference type="UniPathway" id="UPA00085"/>
<feature type="transmembrane region" description="Helical" evidence="10">
    <location>
        <begin position="62"/>
        <end position="84"/>
    </location>
</feature>
<feature type="transmembrane region" description="Helical" evidence="10">
    <location>
        <begin position="12"/>
        <end position="35"/>
    </location>
</feature>
<feature type="transmembrane region" description="Helical" evidence="10">
    <location>
        <begin position="122"/>
        <end position="142"/>
    </location>
</feature>
<dbReference type="RefSeq" id="WP_110096017.1">
    <property type="nucleotide sequence ID" value="NZ_NKUE01000004.1"/>
</dbReference>
<keyword evidence="3 10" id="KW-0808">Transferase</keyword>
<evidence type="ECO:0000256" key="2">
    <source>
        <dbReference type="ARBA" id="ARBA00022516"/>
    </source>
</evidence>
<name>A0A2S3VZ51_9PROT</name>
<dbReference type="PANTHER" id="PTHR30309:SF0">
    <property type="entry name" value="GLYCEROL-3-PHOSPHATE ACYLTRANSFERASE-RELATED"/>
    <property type="match status" value="1"/>
</dbReference>
<dbReference type="AlphaFoldDB" id="A0A2S3VZ51"/>
<evidence type="ECO:0000256" key="10">
    <source>
        <dbReference type="HAMAP-Rule" id="MF_01043"/>
    </source>
</evidence>
<organism evidence="11 12">
    <name type="scientific">Novacetimonas maltaceti</name>
    <dbReference type="NCBI Taxonomy" id="1203393"/>
    <lineage>
        <taxon>Bacteria</taxon>
        <taxon>Pseudomonadati</taxon>
        <taxon>Pseudomonadota</taxon>
        <taxon>Alphaproteobacteria</taxon>
        <taxon>Acetobacterales</taxon>
        <taxon>Acetobacteraceae</taxon>
        <taxon>Novacetimonas</taxon>
    </lineage>
</organism>
<dbReference type="PANTHER" id="PTHR30309">
    <property type="entry name" value="INNER MEMBRANE PROTEIN YGIH"/>
    <property type="match status" value="1"/>
</dbReference>
<keyword evidence="7 10" id="KW-0472">Membrane</keyword>
<comment type="pathway">
    <text evidence="10">Lipid metabolism; phospholipid metabolism.</text>
</comment>
<evidence type="ECO:0000313" key="12">
    <source>
        <dbReference type="Proteomes" id="UP000237344"/>
    </source>
</evidence>
<evidence type="ECO:0000256" key="8">
    <source>
        <dbReference type="ARBA" id="ARBA00023209"/>
    </source>
</evidence>
<keyword evidence="6 10" id="KW-0443">Lipid metabolism</keyword>
<sequence length="218" mass="22497">MIYGIPSYDLPLMAAVAFLSYLIGSIPFGLVLTALSGGGDIRKIGSGNIGATNVLRTGNKKLAAGTLVLDGTKGAFAVFCAFVLCPFHTEAAEALAAVCAVAGHCFPVWLKFRGGKGVATGLGSVIALSPAIGLCCCAIWLIFARATRISSAGALVAFAALPLIMVWPGHVPLSSPVYLAGVLIAVLILIRHHANITRIFHGTEPRIGQGRDTARDGT</sequence>
<keyword evidence="4 10" id="KW-0812">Transmembrane</keyword>
<dbReference type="HAMAP" id="MF_01043">
    <property type="entry name" value="PlsY"/>
    <property type="match status" value="1"/>
</dbReference>
<comment type="catalytic activity">
    <reaction evidence="10">
        <text>an acyl phosphate + sn-glycerol 3-phosphate = a 1-acyl-sn-glycero-3-phosphate + phosphate</text>
        <dbReference type="Rhea" id="RHEA:34075"/>
        <dbReference type="ChEBI" id="CHEBI:43474"/>
        <dbReference type="ChEBI" id="CHEBI:57597"/>
        <dbReference type="ChEBI" id="CHEBI:57970"/>
        <dbReference type="ChEBI" id="CHEBI:59918"/>
        <dbReference type="EC" id="2.3.1.275"/>
    </reaction>
</comment>
<keyword evidence="12" id="KW-1185">Reference proteome</keyword>
<comment type="similarity">
    <text evidence="10">Belongs to the PlsY family.</text>
</comment>
<evidence type="ECO:0000256" key="5">
    <source>
        <dbReference type="ARBA" id="ARBA00022989"/>
    </source>
</evidence>
<evidence type="ECO:0000256" key="9">
    <source>
        <dbReference type="ARBA" id="ARBA00023264"/>
    </source>
</evidence>
<evidence type="ECO:0000256" key="4">
    <source>
        <dbReference type="ARBA" id="ARBA00022692"/>
    </source>
</evidence>
<dbReference type="EC" id="2.3.1.275" evidence="10"/>
<dbReference type="SMART" id="SM01207">
    <property type="entry name" value="G3P_acyltransf"/>
    <property type="match status" value="1"/>
</dbReference>
<accession>A0A2S3VZ51</accession>
<keyword evidence="11" id="KW-0012">Acyltransferase</keyword>
<dbReference type="InterPro" id="IPR003811">
    <property type="entry name" value="G3P_acylTferase_PlsY"/>
</dbReference>
<reference evidence="11 12" key="1">
    <citation type="submission" date="2018-01" db="EMBL/GenBank/DDBJ databases">
        <title>Draft Genome Sequence of Komagataeibacter maltaceti LMG 1529, a Vinegar Producing Acetic Acid Bacterium Isolated from Malt Vinegar Brewery Acetifiers.</title>
        <authorList>
            <person name="Zhang Q."/>
            <person name="Hollensteiner J."/>
            <person name="Poehlein A."/>
            <person name="Daniel R."/>
        </authorList>
    </citation>
    <scope>NUCLEOTIDE SEQUENCE [LARGE SCALE GENOMIC DNA]</scope>
    <source>
        <strain evidence="11 12">LMG 1529</strain>
    </source>
</reference>
<comment type="subcellular location">
    <subcellularLocation>
        <location evidence="10">Cell membrane</location>
        <topology evidence="10">Multi-pass membrane protein</topology>
    </subcellularLocation>
</comment>
<dbReference type="GO" id="GO:0043772">
    <property type="term" value="F:acyl-phosphate glycerol-3-phosphate acyltransferase activity"/>
    <property type="evidence" value="ECO:0007669"/>
    <property type="project" value="UniProtKB-UniRule"/>
</dbReference>
<feature type="transmembrane region" description="Helical" evidence="10">
    <location>
        <begin position="91"/>
        <end position="110"/>
    </location>
</feature>
<feature type="transmembrane region" description="Helical" evidence="10">
    <location>
        <begin position="149"/>
        <end position="167"/>
    </location>
</feature>
<gene>
    <name evidence="10 11" type="primary">plsY</name>
    <name evidence="11" type="ORF">KMAL_24840</name>
</gene>